<feature type="domain" description="HTH cro/C1-type" evidence="2">
    <location>
        <begin position="11"/>
        <end position="66"/>
    </location>
</feature>
<organism evidence="3 4">
    <name type="scientific">Arachidicoccus soli</name>
    <dbReference type="NCBI Taxonomy" id="2341117"/>
    <lineage>
        <taxon>Bacteria</taxon>
        <taxon>Pseudomonadati</taxon>
        <taxon>Bacteroidota</taxon>
        <taxon>Chitinophagia</taxon>
        <taxon>Chitinophagales</taxon>
        <taxon>Chitinophagaceae</taxon>
        <taxon>Arachidicoccus</taxon>
    </lineage>
</organism>
<keyword evidence="1" id="KW-0472">Membrane</keyword>
<dbReference type="RefSeq" id="WP_119985049.1">
    <property type="nucleotide sequence ID" value="NZ_CP032489.1"/>
</dbReference>
<feature type="transmembrane region" description="Helical" evidence="1">
    <location>
        <begin position="43"/>
        <end position="63"/>
    </location>
</feature>
<proteinExistence type="predicted"/>
<evidence type="ECO:0000259" key="2">
    <source>
        <dbReference type="PROSITE" id="PS50943"/>
    </source>
</evidence>
<dbReference type="SMART" id="SM00530">
    <property type="entry name" value="HTH_XRE"/>
    <property type="match status" value="1"/>
</dbReference>
<evidence type="ECO:0000256" key="1">
    <source>
        <dbReference type="SAM" id="Phobius"/>
    </source>
</evidence>
<gene>
    <name evidence="3" type="ORF">D6B99_03280</name>
</gene>
<dbReference type="SUPFAM" id="SSF47413">
    <property type="entry name" value="lambda repressor-like DNA-binding domains"/>
    <property type="match status" value="1"/>
</dbReference>
<dbReference type="OrthoDB" id="9815697at2"/>
<keyword evidence="4" id="KW-1185">Reference proteome</keyword>
<dbReference type="InterPro" id="IPR010982">
    <property type="entry name" value="Lambda_DNA-bd_dom_sf"/>
</dbReference>
<dbReference type="AlphaFoldDB" id="A0A386HN10"/>
<evidence type="ECO:0000313" key="3">
    <source>
        <dbReference type="EMBL" id="AYD46724.1"/>
    </source>
</evidence>
<dbReference type="CDD" id="cd00093">
    <property type="entry name" value="HTH_XRE"/>
    <property type="match status" value="1"/>
</dbReference>
<reference evidence="3 4" key="1">
    <citation type="submission" date="2018-09" db="EMBL/GenBank/DDBJ databases">
        <title>Arachidicoccus sp. nov., a bacterium isolated from soil.</title>
        <authorList>
            <person name="Weon H.-Y."/>
            <person name="Kwon S.-W."/>
            <person name="Lee S.A."/>
        </authorList>
    </citation>
    <scope>NUCLEOTIDE SEQUENCE [LARGE SCALE GENOMIC DNA]</scope>
    <source>
        <strain evidence="3 4">KIS59-12</strain>
    </source>
</reference>
<keyword evidence="1" id="KW-1133">Transmembrane helix</keyword>
<dbReference type="InterPro" id="IPR001387">
    <property type="entry name" value="Cro/C1-type_HTH"/>
</dbReference>
<dbReference type="EMBL" id="CP032489">
    <property type="protein sequence ID" value="AYD46724.1"/>
    <property type="molecule type" value="Genomic_DNA"/>
</dbReference>
<sequence>MEIDKEVGAKLRSMRIEQHMSQKDIAAKLNTNRATISKMVSGLIAITIATLISYCSLLSIPSWEVLKSIPFL</sequence>
<accession>A0A386HN10</accession>
<keyword evidence="1" id="KW-0812">Transmembrane</keyword>
<evidence type="ECO:0000313" key="4">
    <source>
        <dbReference type="Proteomes" id="UP000266118"/>
    </source>
</evidence>
<dbReference type="Proteomes" id="UP000266118">
    <property type="component" value="Chromosome"/>
</dbReference>
<name>A0A386HN10_9BACT</name>
<dbReference type="GO" id="GO:0003677">
    <property type="term" value="F:DNA binding"/>
    <property type="evidence" value="ECO:0007669"/>
    <property type="project" value="InterPro"/>
</dbReference>
<protein>
    <submittedName>
        <fullName evidence="3">XRE family transcriptional regulator</fullName>
    </submittedName>
</protein>
<dbReference type="KEGG" id="ark:D6B99_03280"/>
<dbReference type="PROSITE" id="PS50943">
    <property type="entry name" value="HTH_CROC1"/>
    <property type="match status" value="1"/>
</dbReference>
<dbReference type="Pfam" id="PF01381">
    <property type="entry name" value="HTH_3"/>
    <property type="match status" value="1"/>
</dbReference>
<dbReference type="Gene3D" id="1.10.260.40">
    <property type="entry name" value="lambda repressor-like DNA-binding domains"/>
    <property type="match status" value="1"/>
</dbReference>